<dbReference type="AlphaFoldDB" id="A0AAW9Q338"/>
<protein>
    <submittedName>
        <fullName evidence="2">GNAT family N-acetyltransferase</fullName>
        <ecNumber evidence="2">2.3.1.-</ecNumber>
    </submittedName>
</protein>
<reference evidence="2 3" key="1">
    <citation type="submission" date="2024-02" db="EMBL/GenBank/DDBJ databases">
        <title>Genome sequence of Aquincola sp. MAHUQ-54.</title>
        <authorList>
            <person name="Huq M.A."/>
        </authorList>
    </citation>
    <scope>NUCLEOTIDE SEQUENCE [LARGE SCALE GENOMIC DNA]</scope>
    <source>
        <strain evidence="2 3">MAHUQ-54</strain>
    </source>
</reference>
<evidence type="ECO:0000313" key="2">
    <source>
        <dbReference type="EMBL" id="MEF7613764.1"/>
    </source>
</evidence>
<organism evidence="2 3">
    <name type="scientific">Aquincola agrisoli</name>
    <dbReference type="NCBI Taxonomy" id="3119538"/>
    <lineage>
        <taxon>Bacteria</taxon>
        <taxon>Pseudomonadati</taxon>
        <taxon>Pseudomonadota</taxon>
        <taxon>Betaproteobacteria</taxon>
        <taxon>Burkholderiales</taxon>
        <taxon>Sphaerotilaceae</taxon>
        <taxon>Aquincola</taxon>
    </lineage>
</organism>
<keyword evidence="2" id="KW-0808">Transferase</keyword>
<accession>A0AAW9Q338</accession>
<gene>
    <name evidence="2" type="ORF">V4F39_07555</name>
</gene>
<dbReference type="InterPro" id="IPR016181">
    <property type="entry name" value="Acyl_CoA_acyltransferase"/>
</dbReference>
<sequence length="370" mass="42275">MAQPAYPALFRAEFSADICSFLRRYEAMPGGAPSAFQAAGWLQAWYRQLGAQPGVLPLWLCISDGAGRDVLLLPLISRRAAGLRRVEMADLGITDYNAALCNASFKFDPSQRQALRRVVRQALRGHDLLALGKMLHTPGNAALHALMPAQPCDFFGNHVQLGDDWDGWRYSLEKTVRKELERSWRVFQKYPDARFVRATNQGEANSLFQALETLQSARMQHAGAAYQLDKPAYRAFYQDRLQSGLETGEVILTALVSAQDVVAVLYGIHHQGRYVMLRICHAGDTWKPCSPGKLLIERTMHHLHQQGCRYFDFAIGDYFHKRVFQVRPTPLWDGRLALSWRGWVALQGWRAKRALKRQPWCVRWLEKRRR</sequence>
<dbReference type="SUPFAM" id="SSF55729">
    <property type="entry name" value="Acyl-CoA N-acyltransferases (Nat)"/>
    <property type="match status" value="1"/>
</dbReference>
<dbReference type="InterPro" id="IPR038740">
    <property type="entry name" value="BioF2-like_GNAT_dom"/>
</dbReference>
<proteinExistence type="predicted"/>
<evidence type="ECO:0000259" key="1">
    <source>
        <dbReference type="Pfam" id="PF13480"/>
    </source>
</evidence>
<dbReference type="Proteomes" id="UP001336250">
    <property type="component" value="Unassembled WGS sequence"/>
</dbReference>
<dbReference type="EMBL" id="JAZIBG010000019">
    <property type="protein sequence ID" value="MEF7613764.1"/>
    <property type="molecule type" value="Genomic_DNA"/>
</dbReference>
<comment type="caution">
    <text evidence="2">The sequence shown here is derived from an EMBL/GenBank/DDBJ whole genome shotgun (WGS) entry which is preliminary data.</text>
</comment>
<name>A0AAW9Q338_9BURK</name>
<dbReference type="Gene3D" id="3.40.630.30">
    <property type="match status" value="1"/>
</dbReference>
<keyword evidence="3" id="KW-1185">Reference proteome</keyword>
<evidence type="ECO:0000313" key="3">
    <source>
        <dbReference type="Proteomes" id="UP001336250"/>
    </source>
</evidence>
<feature type="domain" description="BioF2-like acetyltransferase" evidence="1">
    <location>
        <begin position="176"/>
        <end position="322"/>
    </location>
</feature>
<dbReference type="GO" id="GO:0016746">
    <property type="term" value="F:acyltransferase activity"/>
    <property type="evidence" value="ECO:0007669"/>
    <property type="project" value="UniProtKB-KW"/>
</dbReference>
<dbReference type="EC" id="2.3.1.-" evidence="2"/>
<dbReference type="Pfam" id="PF13480">
    <property type="entry name" value="Acetyltransf_6"/>
    <property type="match status" value="1"/>
</dbReference>
<dbReference type="RefSeq" id="WP_332288701.1">
    <property type="nucleotide sequence ID" value="NZ_JAZIBG010000019.1"/>
</dbReference>
<keyword evidence="2" id="KW-0012">Acyltransferase</keyword>